<evidence type="ECO:0000256" key="2">
    <source>
        <dbReference type="ARBA" id="ARBA00022845"/>
    </source>
</evidence>
<dbReference type="InterPro" id="IPR038416">
    <property type="entry name" value="Ribosom_S30AE_C_sf"/>
</dbReference>
<comment type="subcellular location">
    <subcellularLocation>
        <location evidence="3">Cytoplasm</location>
    </subcellularLocation>
</comment>
<reference evidence="5 6" key="1">
    <citation type="submission" date="2010-04" db="EMBL/GenBank/DDBJ databases">
        <authorList>
            <person name="Muzny D."/>
            <person name="Qin X."/>
            <person name="Deng J."/>
            <person name="Jiang H."/>
            <person name="Liu Y."/>
            <person name="Qu J."/>
            <person name="Song X.-Z."/>
            <person name="Zhang L."/>
            <person name="Thornton R."/>
            <person name="Coyle M."/>
            <person name="Francisco L."/>
            <person name="Jackson L."/>
            <person name="Javaid M."/>
            <person name="Korchina V."/>
            <person name="Kovar C."/>
            <person name="Mata R."/>
            <person name="Mathew T."/>
            <person name="Ngo R."/>
            <person name="Nguyen L."/>
            <person name="Nguyen N."/>
            <person name="Okwuonu G."/>
            <person name="Ongeri F."/>
            <person name="Pham C."/>
            <person name="Simmons D."/>
            <person name="Wilczek-Boney K."/>
            <person name="Hale W."/>
            <person name="Jakkamsetti A."/>
            <person name="Pham P."/>
            <person name="Ruth R."/>
            <person name="San Lucas F."/>
            <person name="Warren J."/>
            <person name="Zhang J."/>
            <person name="Zhao Z."/>
            <person name="Zhou C."/>
            <person name="Zhu D."/>
            <person name="Lee S."/>
            <person name="Bess C."/>
            <person name="Blankenburg K."/>
            <person name="Forbes L."/>
            <person name="Fu Q."/>
            <person name="Gubbala S."/>
            <person name="Hirani K."/>
            <person name="Jayaseelan J.C."/>
            <person name="Lara F."/>
            <person name="Munidasa M."/>
            <person name="Palculict T."/>
            <person name="Patil S."/>
            <person name="Pu L.-L."/>
            <person name="Saada N."/>
            <person name="Tang L."/>
            <person name="Weissenberger G."/>
            <person name="Zhu Y."/>
            <person name="Hemphill L."/>
            <person name="Shang Y."/>
            <person name="Youmans B."/>
            <person name="Ayvaz T."/>
            <person name="Ross M."/>
            <person name="Santibanez J."/>
            <person name="Aqrawi P."/>
            <person name="Gross S."/>
            <person name="Joshi V."/>
            <person name="Fowler G."/>
            <person name="Nazareth L."/>
            <person name="Reid J."/>
            <person name="Worley K."/>
            <person name="Petrosino J."/>
            <person name="Highlander S."/>
            <person name="Gibbs R."/>
        </authorList>
    </citation>
    <scope>NUCLEOTIDE SEQUENCE [LARGE SCALE GENOMIC DNA]</scope>
    <source>
        <strain evidence="5 6">DSM 11664</strain>
    </source>
</reference>
<comment type="caution">
    <text evidence="5">The sequence shown here is derived from an EMBL/GenBank/DDBJ whole genome shotgun (WGS) entry which is preliminary data.</text>
</comment>
<dbReference type="Pfam" id="PF02482">
    <property type="entry name" value="Ribosomal_S30AE"/>
    <property type="match status" value="1"/>
</dbReference>
<dbReference type="InterPro" id="IPR003489">
    <property type="entry name" value="RHF/RaiA"/>
</dbReference>
<feature type="domain" description="Sigma 54 modulation/S30EA ribosomal protein C-terminal" evidence="4">
    <location>
        <begin position="149"/>
        <end position="201"/>
    </location>
</feature>
<comment type="subunit">
    <text evidence="3">Interacts with 100S ribosomes.</text>
</comment>
<sequence length="206" mass="24517">MLNAYIFWYNEIVKKKRITVKGESYMLKYNVRGENIEVTDALRSYVEKRLNKLEKYFELSQDVIAHVNLKVYRDHSAKVEVTILLPYLVLRAEETTDDMYRSIDFVSEKLERQIKKYKTRVNRKSREKGLHDFFVEAPEEEEKKPAKFDIVRNKRVSLKPMDPEEAILQMDMLGHDFFVFQDAETNGTSVVYRRNDGRYGLIETNE</sequence>
<comment type="function">
    <text evidence="3">Required for dimerization of active 70S ribosomes into 100S ribosomes in stationary phase; 100S ribosomes are translationally inactive and sometimes present during exponential growth.</text>
</comment>
<dbReference type="Gene3D" id="3.30.505.50">
    <property type="entry name" value="Sigma 54 modulation/S30EA ribosomal protein, C-terminal domain"/>
    <property type="match status" value="1"/>
</dbReference>
<dbReference type="CDD" id="cd00552">
    <property type="entry name" value="RaiA"/>
    <property type="match status" value="1"/>
</dbReference>
<dbReference type="GO" id="GO:0043024">
    <property type="term" value="F:ribosomal small subunit binding"/>
    <property type="evidence" value="ECO:0007669"/>
    <property type="project" value="TreeGrafter"/>
</dbReference>
<dbReference type="EMBL" id="ADNY01000066">
    <property type="protein sequence ID" value="EFG54716.1"/>
    <property type="molecule type" value="Genomic_DNA"/>
</dbReference>
<dbReference type="InterPro" id="IPR032528">
    <property type="entry name" value="Ribosom_S30AE_C"/>
</dbReference>
<dbReference type="Pfam" id="PF16321">
    <property type="entry name" value="Ribosom_S30AE_C"/>
    <property type="match status" value="1"/>
</dbReference>
<dbReference type="Gene3D" id="3.30.160.100">
    <property type="entry name" value="Ribosome hibernation promotion factor-like"/>
    <property type="match status" value="1"/>
</dbReference>
<dbReference type="InterPro" id="IPR036567">
    <property type="entry name" value="RHF-like"/>
</dbReference>
<evidence type="ECO:0000256" key="3">
    <source>
        <dbReference type="HAMAP-Rule" id="MF_00839"/>
    </source>
</evidence>
<evidence type="ECO:0000259" key="4">
    <source>
        <dbReference type="Pfam" id="PF16321"/>
    </source>
</evidence>
<dbReference type="GO" id="GO:0045900">
    <property type="term" value="P:negative regulation of translational elongation"/>
    <property type="evidence" value="ECO:0007669"/>
    <property type="project" value="TreeGrafter"/>
</dbReference>
<dbReference type="Proteomes" id="UP000004069">
    <property type="component" value="Unassembled WGS sequence"/>
</dbReference>
<accession>D4YVC0</accession>
<dbReference type="FunFam" id="3.30.505.50:FF:000001">
    <property type="entry name" value="Ribosome hibernation promoting factor"/>
    <property type="match status" value="1"/>
</dbReference>
<dbReference type="GO" id="GO:0022627">
    <property type="term" value="C:cytosolic small ribosomal subunit"/>
    <property type="evidence" value="ECO:0007669"/>
    <property type="project" value="TreeGrafter"/>
</dbReference>
<keyword evidence="1 3" id="KW-0963">Cytoplasm</keyword>
<dbReference type="InterPro" id="IPR050574">
    <property type="entry name" value="HPF/YfiA_ribosome-assoc"/>
</dbReference>
<dbReference type="PANTHER" id="PTHR33231">
    <property type="entry name" value="30S RIBOSOMAL PROTEIN"/>
    <property type="match status" value="1"/>
</dbReference>
<dbReference type="HAMAP" id="MF_00839">
    <property type="entry name" value="HPF"/>
    <property type="match status" value="1"/>
</dbReference>
<dbReference type="eggNOG" id="COG1544">
    <property type="taxonomic scope" value="Bacteria"/>
</dbReference>
<gene>
    <name evidence="5" type="primary">raiA</name>
    <name evidence="3" type="synonym">hpf</name>
    <name evidence="5" type="ORF">HMPREF0493_1481</name>
</gene>
<evidence type="ECO:0000256" key="1">
    <source>
        <dbReference type="ARBA" id="ARBA00022490"/>
    </source>
</evidence>
<protein>
    <recommendedName>
        <fullName evidence="3">Ribosome hibernation promoting factor</fullName>
        <shortName evidence="3">HPF</shortName>
    </recommendedName>
</protein>
<dbReference type="InterPro" id="IPR034694">
    <property type="entry name" value="HPF_long/plastid"/>
</dbReference>
<keyword evidence="6" id="KW-1185">Reference proteome</keyword>
<evidence type="ECO:0000313" key="5">
    <source>
        <dbReference type="EMBL" id="EFG54716.1"/>
    </source>
</evidence>
<dbReference type="AlphaFoldDB" id="D4YVC0"/>
<keyword evidence="2 3" id="KW-0810">Translation regulation</keyword>
<proteinExistence type="inferred from homology"/>
<comment type="similarity">
    <text evidence="3">Belongs to the HPF/YfiA ribosome-associated protein family. Long HPF subfamily.</text>
</comment>
<dbReference type="SUPFAM" id="SSF69754">
    <property type="entry name" value="Ribosome binding protein Y (YfiA homologue)"/>
    <property type="match status" value="1"/>
</dbReference>
<name>D4YVC0_9LACO</name>
<organism evidence="5 6">
    <name type="scientific">Lactobacillus amylolyticus DSM 11664</name>
    <dbReference type="NCBI Taxonomy" id="585524"/>
    <lineage>
        <taxon>Bacteria</taxon>
        <taxon>Bacillati</taxon>
        <taxon>Bacillota</taxon>
        <taxon>Bacilli</taxon>
        <taxon>Lactobacillales</taxon>
        <taxon>Lactobacillaceae</taxon>
        <taxon>Lactobacillus</taxon>
    </lineage>
</organism>
<evidence type="ECO:0000313" key="6">
    <source>
        <dbReference type="Proteomes" id="UP000004069"/>
    </source>
</evidence>
<dbReference type="NCBIfam" id="TIGR00741">
    <property type="entry name" value="yfiA"/>
    <property type="match status" value="1"/>
</dbReference>
<dbReference type="PANTHER" id="PTHR33231:SF1">
    <property type="entry name" value="30S RIBOSOMAL PROTEIN"/>
    <property type="match status" value="1"/>
</dbReference>
<dbReference type="STRING" id="83683.B1745_04765"/>